<evidence type="ECO:0008006" key="3">
    <source>
        <dbReference type="Google" id="ProtNLM"/>
    </source>
</evidence>
<dbReference type="KEGG" id="ppg:PputGB1_1751"/>
<dbReference type="HOGENOM" id="CLU_841637_0_0_6"/>
<dbReference type="Pfam" id="PF20911">
    <property type="entry name" value="GP7"/>
    <property type="match status" value="1"/>
</dbReference>
<organism evidence="1 2">
    <name type="scientific">Pseudomonas putida (strain GB-1)</name>
    <dbReference type="NCBI Taxonomy" id="76869"/>
    <lineage>
        <taxon>Bacteria</taxon>
        <taxon>Pseudomonadati</taxon>
        <taxon>Pseudomonadota</taxon>
        <taxon>Gammaproteobacteria</taxon>
        <taxon>Pseudomonadales</taxon>
        <taxon>Pseudomonadaceae</taxon>
        <taxon>Pseudomonas</taxon>
    </lineage>
</organism>
<reference evidence="1 2" key="1">
    <citation type="submission" date="2008-01" db="EMBL/GenBank/DDBJ databases">
        <title>Complete sequence of Pseudomonas putida GB-1.</title>
        <authorList>
            <consortium name="US DOE Joint Genome Institute"/>
            <person name="Copeland A."/>
            <person name="Lucas S."/>
            <person name="Lapidus A."/>
            <person name="Barry K."/>
            <person name="Glavina del Rio T."/>
            <person name="Dalin E."/>
            <person name="Tice H."/>
            <person name="Pitluck S."/>
            <person name="Bruce D."/>
            <person name="Goodwin L."/>
            <person name="Chertkov O."/>
            <person name="Brettin T."/>
            <person name="Detter J.C."/>
            <person name="Han C."/>
            <person name="Kuske C.R."/>
            <person name="Schmutz J."/>
            <person name="Larimer F."/>
            <person name="Land M."/>
            <person name="Hauser L."/>
            <person name="Kyrpides N."/>
            <person name="Kim E."/>
            <person name="McCarthy J.K."/>
            <person name="Richardson P."/>
        </authorList>
    </citation>
    <scope>NUCLEOTIDE SEQUENCE [LARGE SCALE GENOMIC DNA]</scope>
    <source>
        <strain evidence="1 2">GB-1</strain>
    </source>
</reference>
<dbReference type="Proteomes" id="UP000002157">
    <property type="component" value="Chromosome"/>
</dbReference>
<dbReference type="NCBIfam" id="NF045672">
    <property type="entry name" value="MCP_gp7_epsi_15"/>
    <property type="match status" value="1"/>
</dbReference>
<evidence type="ECO:0000313" key="1">
    <source>
        <dbReference type="EMBL" id="ABY97654.1"/>
    </source>
</evidence>
<proteinExistence type="predicted"/>
<evidence type="ECO:0000313" key="2">
    <source>
        <dbReference type="Proteomes" id="UP000002157"/>
    </source>
</evidence>
<accession>B0KHE9</accession>
<sequence length="332" mass="36482">MAVIAQNSLTLADWAKRQDADSKPARIIEMLSQTNEILTDMLWQEGNLATGHRTTMRTGLPTGTWRALNAGILRKKSTTVQVDETCALLENLGIVDEELAGLNGNTSAFRLSENAAFIEGMNQDMATAAFYSNSALEPSKFLGMAPRYSDSTAKNGQNIIKMGGAGSDNTSIWLIVWGDQTVHGIYPKGSKAGLDHQDMGVELVDDGSGTGAQFRAFRDHYRWKCGIALRDWRYAVRICNIDVSDLLADTSGASVKIIEAMIRAVHRIPNLRMGRAAFYMNRTVRECLDIQAMNKANVQLSIKEYDGEFITSLRGVPFRTVDALLNSEAPVV</sequence>
<name>B0KHE9_PSEPG</name>
<dbReference type="RefSeq" id="WP_012271413.1">
    <property type="nucleotide sequence ID" value="NC_010322.1"/>
</dbReference>
<dbReference type="EMBL" id="CP000926">
    <property type="protein sequence ID" value="ABY97654.1"/>
    <property type="molecule type" value="Genomic_DNA"/>
</dbReference>
<dbReference type="InterPro" id="IPR048813">
    <property type="entry name" value="GP7-like"/>
</dbReference>
<dbReference type="AlphaFoldDB" id="B0KHE9"/>
<dbReference type="eggNOG" id="ENOG502Z83C">
    <property type="taxonomic scope" value="Bacteria"/>
</dbReference>
<gene>
    <name evidence="1" type="ordered locus">PputGB1_1751</name>
</gene>
<protein>
    <recommendedName>
        <fullName evidence="3">Phage protein</fullName>
    </recommendedName>
</protein>